<dbReference type="AlphaFoldDB" id="A0A382FJ79"/>
<feature type="transmembrane region" description="Helical" evidence="7">
    <location>
        <begin position="41"/>
        <end position="60"/>
    </location>
</feature>
<evidence type="ECO:0000256" key="6">
    <source>
        <dbReference type="ARBA" id="ARBA00023136"/>
    </source>
</evidence>
<comment type="similarity">
    <text evidence="2">Belongs to the complex I subunit 3 family.</text>
</comment>
<keyword evidence="5 7" id="KW-1133">Transmembrane helix</keyword>
<dbReference type="GO" id="GO:0008137">
    <property type="term" value="F:NADH dehydrogenase (ubiquinone) activity"/>
    <property type="evidence" value="ECO:0007669"/>
    <property type="project" value="InterPro"/>
</dbReference>
<feature type="transmembrane region" description="Helical" evidence="7">
    <location>
        <begin position="7"/>
        <end position="29"/>
    </location>
</feature>
<evidence type="ECO:0000313" key="8">
    <source>
        <dbReference type="EMBL" id="SVB62031.1"/>
    </source>
</evidence>
<protein>
    <recommendedName>
        <fullName evidence="9">NADH-quinone oxidoreductase subunit</fullName>
    </recommendedName>
</protein>
<comment type="subcellular location">
    <subcellularLocation>
        <location evidence="1">Membrane</location>
    </subcellularLocation>
</comment>
<evidence type="ECO:0000256" key="5">
    <source>
        <dbReference type="ARBA" id="ARBA00022989"/>
    </source>
</evidence>
<organism evidence="8">
    <name type="scientific">marine metagenome</name>
    <dbReference type="NCBI Taxonomy" id="408172"/>
    <lineage>
        <taxon>unclassified sequences</taxon>
        <taxon>metagenomes</taxon>
        <taxon>ecological metagenomes</taxon>
    </lineage>
</organism>
<gene>
    <name evidence="8" type="ORF">METZ01_LOCUS214885</name>
</gene>
<reference evidence="8" key="1">
    <citation type="submission" date="2018-05" db="EMBL/GenBank/DDBJ databases">
        <authorList>
            <person name="Lanie J.A."/>
            <person name="Ng W.-L."/>
            <person name="Kazmierczak K.M."/>
            <person name="Andrzejewski T.M."/>
            <person name="Davidsen T.M."/>
            <person name="Wayne K.J."/>
            <person name="Tettelin H."/>
            <person name="Glass J.I."/>
            <person name="Rusch D."/>
            <person name="Podicherti R."/>
            <person name="Tsui H.-C.T."/>
            <person name="Winkler M.E."/>
        </authorList>
    </citation>
    <scope>NUCLEOTIDE SEQUENCE</scope>
</reference>
<dbReference type="Pfam" id="PF00507">
    <property type="entry name" value="Oxidored_q4"/>
    <property type="match status" value="1"/>
</dbReference>
<evidence type="ECO:0008006" key="9">
    <source>
        <dbReference type="Google" id="ProtNLM"/>
    </source>
</evidence>
<dbReference type="Gene3D" id="1.20.58.1610">
    <property type="entry name" value="NADH:ubiquinone/plastoquinone oxidoreductase, chain 3"/>
    <property type="match status" value="1"/>
</dbReference>
<evidence type="ECO:0000256" key="7">
    <source>
        <dbReference type="SAM" id="Phobius"/>
    </source>
</evidence>
<proteinExistence type="inferred from homology"/>
<evidence type="ECO:0000256" key="3">
    <source>
        <dbReference type="ARBA" id="ARBA00022448"/>
    </source>
</evidence>
<feature type="non-terminal residue" evidence="8">
    <location>
        <position position="1"/>
    </location>
</feature>
<dbReference type="InterPro" id="IPR000440">
    <property type="entry name" value="NADH_UbQ/plastoQ_OxRdtase_su3"/>
</dbReference>
<evidence type="ECO:0000256" key="4">
    <source>
        <dbReference type="ARBA" id="ARBA00022692"/>
    </source>
</evidence>
<name>A0A382FJ79_9ZZZZ</name>
<accession>A0A382FJ79</accession>
<evidence type="ECO:0000256" key="1">
    <source>
        <dbReference type="ARBA" id="ARBA00004370"/>
    </source>
</evidence>
<evidence type="ECO:0000256" key="2">
    <source>
        <dbReference type="ARBA" id="ARBA00008472"/>
    </source>
</evidence>
<dbReference type="EMBL" id="UINC01049812">
    <property type="protein sequence ID" value="SVB62031.1"/>
    <property type="molecule type" value="Genomic_DNA"/>
</dbReference>
<keyword evidence="3" id="KW-0813">Transport</keyword>
<keyword evidence="6 7" id="KW-0472">Membrane</keyword>
<dbReference type="GO" id="GO:0016020">
    <property type="term" value="C:membrane"/>
    <property type="evidence" value="ECO:0007669"/>
    <property type="project" value="UniProtKB-SubCell"/>
</dbReference>
<keyword evidence="4 7" id="KW-0812">Transmembrane</keyword>
<dbReference type="InterPro" id="IPR038430">
    <property type="entry name" value="NDAH_ubi_oxred_su3_sf"/>
</dbReference>
<sequence>HFQYYWYAIIFLVFDIAFMFLAFGGVIAIQDGMLDEEVIGALATLTAFIVLMGLGVWHVFRKRGRIYI</sequence>